<sequence>MKLILILSFIIFSSCKNKNYAQKETVIKQEKTSNISTEILTDTLDFEKKLALDNIYREINLDSLYNQANFENHQISLPFQYSIKVDLESSFSYLFGDLDIDPKSSNCNKYNLRNHIEYKGNNYSEGSLYFVKNNDSTALTIEKFKTLDKAAYKKIYYSDNESIIFKNSRNNISVLHYKYLKDKKTYVIYYKINENFFAKNSEKNILDLSITRLRMAKNLFRKNKENHSTNWVTYKQSLSNLELDTIKKSFNKLISSIDTLKVDSPTHITNKNRPTFFSAIKMAEESKKTWTQVNTLPNHKFIDFNTLDYLRINQFIYFLSSSSANNFIKVEFKNSSSVILKRKENSGFGNSNYAILKKEKIQKNDILMYSVCDIESKEMAYFYFNLINNYNDL</sequence>
<dbReference type="Proteomes" id="UP000183257">
    <property type="component" value="Unassembled WGS sequence"/>
</dbReference>
<protein>
    <recommendedName>
        <fullName evidence="3">Lipoprotein</fullName>
    </recommendedName>
</protein>
<keyword evidence="2" id="KW-1185">Reference proteome</keyword>
<evidence type="ECO:0000313" key="1">
    <source>
        <dbReference type="EMBL" id="SFW61459.1"/>
    </source>
</evidence>
<gene>
    <name evidence="1" type="ORF">SAMN05660313_02833</name>
</gene>
<proteinExistence type="predicted"/>
<reference evidence="2" key="1">
    <citation type="submission" date="2016-11" db="EMBL/GenBank/DDBJ databases">
        <authorList>
            <person name="Varghese N."/>
            <person name="Submissions S."/>
        </authorList>
    </citation>
    <scope>NUCLEOTIDE SEQUENCE [LARGE SCALE GENOMIC DNA]</scope>
    <source>
        <strain evidence="2">DSM 24786</strain>
    </source>
</reference>
<dbReference type="RefSeq" id="WP_072304456.1">
    <property type="nucleotide sequence ID" value="NZ_FPIY01000004.1"/>
</dbReference>
<dbReference type="OrthoDB" id="1433146at2"/>
<dbReference type="AlphaFoldDB" id="A0A1K1QP96"/>
<organism evidence="1 2">
    <name type="scientific">Cellulophaga fucicola</name>
    <dbReference type="NCBI Taxonomy" id="76595"/>
    <lineage>
        <taxon>Bacteria</taxon>
        <taxon>Pseudomonadati</taxon>
        <taxon>Bacteroidota</taxon>
        <taxon>Flavobacteriia</taxon>
        <taxon>Flavobacteriales</taxon>
        <taxon>Flavobacteriaceae</taxon>
        <taxon>Cellulophaga</taxon>
    </lineage>
</organism>
<dbReference type="STRING" id="76595.SAMN05660313_02833"/>
<accession>A0A1K1QP96</accession>
<name>A0A1K1QP96_9FLAO</name>
<dbReference type="EMBL" id="FPIY01000004">
    <property type="protein sequence ID" value="SFW61459.1"/>
    <property type="molecule type" value="Genomic_DNA"/>
</dbReference>
<evidence type="ECO:0000313" key="2">
    <source>
        <dbReference type="Proteomes" id="UP000183257"/>
    </source>
</evidence>
<dbReference type="PROSITE" id="PS51257">
    <property type="entry name" value="PROKAR_LIPOPROTEIN"/>
    <property type="match status" value="1"/>
</dbReference>
<evidence type="ECO:0008006" key="3">
    <source>
        <dbReference type="Google" id="ProtNLM"/>
    </source>
</evidence>